<dbReference type="InterPro" id="IPR013324">
    <property type="entry name" value="RNA_pol_sigma_r3/r4-like"/>
</dbReference>
<dbReference type="AlphaFoldDB" id="A0A6N9Q3B0"/>
<dbReference type="RefSeq" id="WP_160646100.1">
    <property type="nucleotide sequence ID" value="NZ_SIJB01000023.1"/>
</dbReference>
<dbReference type="Gene3D" id="1.10.10.10">
    <property type="entry name" value="Winged helix-like DNA-binding domain superfamily/Winged helix DNA-binding domain"/>
    <property type="match status" value="1"/>
</dbReference>
<dbReference type="GO" id="GO:0003700">
    <property type="term" value="F:DNA-binding transcription factor activity"/>
    <property type="evidence" value="ECO:0007669"/>
    <property type="project" value="InterPro"/>
</dbReference>
<evidence type="ECO:0000313" key="3">
    <source>
        <dbReference type="Proteomes" id="UP000448943"/>
    </source>
</evidence>
<accession>A0A6N9Q3B0</accession>
<dbReference type="SUPFAM" id="SSF88659">
    <property type="entry name" value="Sigma3 and sigma4 domains of RNA polymerase sigma factors"/>
    <property type="match status" value="1"/>
</dbReference>
<dbReference type="InterPro" id="IPR036388">
    <property type="entry name" value="WH-like_DNA-bd_sf"/>
</dbReference>
<dbReference type="GO" id="GO:0006352">
    <property type="term" value="P:DNA-templated transcription initiation"/>
    <property type="evidence" value="ECO:0007669"/>
    <property type="project" value="InterPro"/>
</dbReference>
<organism evidence="2 3">
    <name type="scientific">Chengkuizengella marina</name>
    <dbReference type="NCBI Taxonomy" id="2507566"/>
    <lineage>
        <taxon>Bacteria</taxon>
        <taxon>Bacillati</taxon>
        <taxon>Bacillota</taxon>
        <taxon>Bacilli</taxon>
        <taxon>Bacillales</taxon>
        <taxon>Paenibacillaceae</taxon>
        <taxon>Chengkuizengella</taxon>
    </lineage>
</organism>
<reference evidence="2 3" key="1">
    <citation type="submission" date="2019-01" db="EMBL/GenBank/DDBJ databases">
        <title>Chengkuizengella sp. nov., isolated from deep-sea sediment of East Pacific Ocean.</title>
        <authorList>
            <person name="Yang J."/>
            <person name="Lai Q."/>
            <person name="Shao Z."/>
        </authorList>
    </citation>
    <scope>NUCLEOTIDE SEQUENCE [LARGE SCALE GENOMIC DNA]</scope>
    <source>
        <strain evidence="2 3">YPA3-1-1</strain>
    </source>
</reference>
<evidence type="ECO:0000313" key="2">
    <source>
        <dbReference type="EMBL" id="NBI29305.1"/>
    </source>
</evidence>
<evidence type="ECO:0000259" key="1">
    <source>
        <dbReference type="Pfam" id="PF04545"/>
    </source>
</evidence>
<comment type="caution">
    <text evidence="2">The sequence shown here is derived from an EMBL/GenBank/DDBJ whole genome shotgun (WGS) entry which is preliminary data.</text>
</comment>
<keyword evidence="3" id="KW-1185">Reference proteome</keyword>
<dbReference type="OrthoDB" id="2472646at2"/>
<dbReference type="Proteomes" id="UP000448943">
    <property type="component" value="Unassembled WGS sequence"/>
</dbReference>
<dbReference type="EMBL" id="SIJB01000023">
    <property type="protein sequence ID" value="NBI29305.1"/>
    <property type="molecule type" value="Genomic_DNA"/>
</dbReference>
<protein>
    <submittedName>
        <fullName evidence="2">Sigma-70 family RNA polymerase sigma factor</fullName>
    </submittedName>
</protein>
<sequence>MTIQIMRGLEEGKEINNNKQFRVSYALDDIKGVRILLKDRFIISNRRYKGDTKASDILLDLNTAIERANLTKRQAQTFTLVYGYKQFPQQKASKILGISQKQVSSHLQGALTKIAQVYKDWKYSEIVIKISLDHSPCEYGWEGDVVENYFR</sequence>
<name>A0A6N9Q3B0_9BACL</name>
<dbReference type="InterPro" id="IPR007630">
    <property type="entry name" value="RNA_pol_sigma70_r4"/>
</dbReference>
<feature type="domain" description="RNA polymerase sigma-70 region 4" evidence="1">
    <location>
        <begin position="69"/>
        <end position="114"/>
    </location>
</feature>
<proteinExistence type="predicted"/>
<dbReference type="Pfam" id="PF04545">
    <property type="entry name" value="Sigma70_r4"/>
    <property type="match status" value="1"/>
</dbReference>
<gene>
    <name evidence="2" type="ORF">ERL59_10070</name>
</gene>